<dbReference type="Proteomes" id="UP001500618">
    <property type="component" value="Unassembled WGS sequence"/>
</dbReference>
<comment type="caution">
    <text evidence="2">The sequence shown here is derived from an EMBL/GenBank/DDBJ whole genome shotgun (WGS) entry which is preliminary data.</text>
</comment>
<feature type="domain" description="Glyoxalase-like" evidence="1">
    <location>
        <begin position="8"/>
        <end position="183"/>
    </location>
</feature>
<accession>A0ABP4USL7</accession>
<name>A0ABP4USL7_9ACTN</name>
<dbReference type="InterPro" id="IPR029068">
    <property type="entry name" value="Glyas_Bleomycin-R_OHBP_Dase"/>
</dbReference>
<protein>
    <submittedName>
        <fullName evidence="2">VOC family protein</fullName>
    </submittedName>
</protein>
<dbReference type="PANTHER" id="PTHR40265">
    <property type="entry name" value="BLL2707 PROTEIN"/>
    <property type="match status" value="1"/>
</dbReference>
<dbReference type="EMBL" id="BAAANY010000033">
    <property type="protein sequence ID" value="GAA1709340.1"/>
    <property type="molecule type" value="Genomic_DNA"/>
</dbReference>
<evidence type="ECO:0000313" key="3">
    <source>
        <dbReference type="Proteomes" id="UP001500618"/>
    </source>
</evidence>
<dbReference type="SUPFAM" id="SSF54593">
    <property type="entry name" value="Glyoxalase/Bleomycin resistance protein/Dihydroxybiphenyl dioxygenase"/>
    <property type="match status" value="1"/>
</dbReference>
<dbReference type="RefSeq" id="WP_344314305.1">
    <property type="nucleotide sequence ID" value="NZ_BAAANY010000033.1"/>
</dbReference>
<dbReference type="Pfam" id="PF13468">
    <property type="entry name" value="Glyoxalase_3"/>
    <property type="match status" value="1"/>
</dbReference>
<proteinExistence type="predicted"/>
<reference evidence="3" key="1">
    <citation type="journal article" date="2019" name="Int. J. Syst. Evol. Microbiol.">
        <title>The Global Catalogue of Microorganisms (GCM) 10K type strain sequencing project: providing services to taxonomists for standard genome sequencing and annotation.</title>
        <authorList>
            <consortium name="The Broad Institute Genomics Platform"/>
            <consortium name="The Broad Institute Genome Sequencing Center for Infectious Disease"/>
            <person name="Wu L."/>
            <person name="Ma J."/>
        </authorList>
    </citation>
    <scope>NUCLEOTIDE SEQUENCE [LARGE SCALE GENOMIC DNA]</scope>
    <source>
        <strain evidence="3">JCM 14718</strain>
    </source>
</reference>
<dbReference type="InterPro" id="IPR025870">
    <property type="entry name" value="Glyoxalase-like_dom"/>
</dbReference>
<evidence type="ECO:0000259" key="1">
    <source>
        <dbReference type="Pfam" id="PF13468"/>
    </source>
</evidence>
<dbReference type="PANTHER" id="PTHR40265:SF1">
    <property type="entry name" value="GLYOXALASE-LIKE DOMAIN-CONTAINING PROTEIN"/>
    <property type="match status" value="1"/>
</dbReference>
<keyword evidence="3" id="KW-1185">Reference proteome</keyword>
<organism evidence="2 3">
    <name type="scientific">Fodinicola feengrottensis</name>
    <dbReference type="NCBI Taxonomy" id="435914"/>
    <lineage>
        <taxon>Bacteria</taxon>
        <taxon>Bacillati</taxon>
        <taxon>Actinomycetota</taxon>
        <taxon>Actinomycetes</taxon>
        <taxon>Mycobacteriales</taxon>
        <taxon>Fodinicola</taxon>
    </lineage>
</organism>
<gene>
    <name evidence="2" type="ORF">GCM10009765_68430</name>
</gene>
<sequence>MPAVDPDFDHLVYATADLAATVRRFAELTGITPAEGGRHVGRGTRNFLAGLGGRRYLEIIGPDPDQPTPDAPRPFGIDDLSTTALVTWAVRATDLEERVSKARTAGYDPGSIGLLSRRTPAGDLLQWRLTTPASGDRQGIVPFLIDWGTTTHPADANLPAVDLTSLIATHPDPAAAESRLAALGVTLPVRPGAEESLTATLQTPHGWVTLT</sequence>
<dbReference type="Gene3D" id="3.10.180.10">
    <property type="entry name" value="2,3-Dihydroxybiphenyl 1,2-Dioxygenase, domain 1"/>
    <property type="match status" value="1"/>
</dbReference>
<evidence type="ECO:0000313" key="2">
    <source>
        <dbReference type="EMBL" id="GAA1709340.1"/>
    </source>
</evidence>